<dbReference type="InterPro" id="IPR016201">
    <property type="entry name" value="PSI"/>
</dbReference>
<dbReference type="SUPFAM" id="SSF103575">
    <property type="entry name" value="Plexin repeat"/>
    <property type="match status" value="1"/>
</dbReference>
<evidence type="ECO:0000256" key="11">
    <source>
        <dbReference type="SAM" id="Phobius"/>
    </source>
</evidence>
<dbReference type="InterPro" id="IPR001627">
    <property type="entry name" value="Semap_dom"/>
</dbReference>
<accession>A0AAN8X4Q6</accession>
<keyword evidence="8" id="KW-1015">Disulfide bond</keyword>
<feature type="chain" id="PRO_5042961775" evidence="12">
    <location>
        <begin position="27"/>
        <end position="1082"/>
    </location>
</feature>
<keyword evidence="5" id="KW-0524">Neurogenesis</keyword>
<evidence type="ECO:0000256" key="8">
    <source>
        <dbReference type="ARBA" id="ARBA00023157"/>
    </source>
</evidence>
<sequence>MARWRWEIHAPVWIFVLLLAFGVNFAHLDAPPGSLLHSQYNQDTFRSVSYNELLDNTDRFSMSGVKSYSELVFDPTNYQIVVGARDGIFRLSLVGLQLLEASDWSSNRSTVETCTWKGQSQEACHNFVRVLHLAHGRIFVCGTNAFSPLCTWRRLSNINHIDSWEKGVARCPFNPTHSVTSLLSSKGNFYVGTTTDFSGRDPAFMRSLGPGERLRTPQSDLKWLSEPTFITSFESDNFVYAIFRENAIENLSCGKHIHSRISRVCKNDGGGTLVLKENWTTFLKARLICSAPGDVPFYYDHVQSVVYLPKEQMLYGVFSTAENSITGSAICAFNMSAVNTSFSGPFKYQPSPSSVWGPEIADNTHFECQDTGMPRREADLAANKFQLMDKPVFPEYPLPLYLLNYERLNHIAVDVVPTRQSGTLHVVFVADSQGVIRKMSLVPERQHTCLLEVLSPFPNNATVSINTLRLLKDTNSLYVGTNDEVIRIPVHRCGQYKSQHSCLAAKDPYCGWDTNLLECSPPPGKNPFVSSWLQEVMDCPRTSDPVDGGWGRWSTWSTCKQEGNSDSCMCRHRACDSPTPARGGNDCNGANTEVTNCTVHGGWTAWSSWSQCSATCGIAVKTRRRTCSNPEPRHGGRVCVGQERTEIYCHSLARCPSYSALPVDGGWSEWSSWGRCSATCGSGIRRRHRSCTKPMPKNGGLPCTGCEEDVETCSNWPCPEASQLSPWTPWLSLNASGNSMVQRRYRVECVATGDKDNPVRAGNMRQEDRLCSHDGRCFDSLYSDSMQNEGWSDWSEWTNCDQPCGGGRQYRHRSCTAGSCSGSALKERSCNENSCRGLWACWSEWSSCSSSCGSGVQHRTRRCVTAHNPFVDAEDCVGPHTMQQQCHEGACIGEEGWGPWALWSSCSGNEERVRERRCMSDQPSQCRGLDLQRQSCDLLDGDITSLEAAVLSTSHGGGGGNGVSVQALVGSSLACLIGGAVLGALVTYHLCVRRRHRRVPSSPHYITAKPNHYVSVPGAEWKAGQSPSSTIRNGSIKSTLKAAITTLPLKDFDTATIKRSSHGSYGNGHLRADLDSDTIFNF</sequence>
<evidence type="ECO:0000313" key="14">
    <source>
        <dbReference type="EMBL" id="KAK7077865.1"/>
    </source>
</evidence>
<dbReference type="EMBL" id="JAXCGZ010008183">
    <property type="protein sequence ID" value="KAK7077865.1"/>
    <property type="molecule type" value="Genomic_DNA"/>
</dbReference>
<dbReference type="Gene3D" id="2.130.10.10">
    <property type="entry name" value="YVTN repeat-like/Quinoprotein amine dehydrogenase"/>
    <property type="match status" value="1"/>
</dbReference>
<comment type="subcellular location">
    <subcellularLocation>
        <location evidence="1">Membrane</location>
        <topology evidence="1">Single-pass membrane protein</topology>
    </subcellularLocation>
</comment>
<dbReference type="InterPro" id="IPR036352">
    <property type="entry name" value="Semap_dom_sf"/>
</dbReference>
<dbReference type="SUPFAM" id="SSF101912">
    <property type="entry name" value="Sema domain"/>
    <property type="match status" value="1"/>
</dbReference>
<dbReference type="Pfam" id="PF01403">
    <property type="entry name" value="Sema"/>
    <property type="match status" value="1"/>
</dbReference>
<keyword evidence="9" id="KW-0325">Glycoprotein</keyword>
<dbReference type="Pfam" id="PF00090">
    <property type="entry name" value="TSP_1"/>
    <property type="match status" value="5"/>
</dbReference>
<evidence type="ECO:0000256" key="5">
    <source>
        <dbReference type="ARBA" id="ARBA00022902"/>
    </source>
</evidence>
<feature type="transmembrane region" description="Helical" evidence="11">
    <location>
        <begin position="968"/>
        <end position="991"/>
    </location>
</feature>
<dbReference type="SMART" id="SM00423">
    <property type="entry name" value="PSI"/>
    <property type="match status" value="1"/>
</dbReference>
<dbReference type="GO" id="GO:0071526">
    <property type="term" value="P:semaphorin-plexin signaling pathway"/>
    <property type="evidence" value="ECO:0007669"/>
    <property type="project" value="TreeGrafter"/>
</dbReference>
<comment type="caution">
    <text evidence="10">Lacks conserved residue(s) required for the propagation of feature annotation.</text>
</comment>
<dbReference type="InterPro" id="IPR015943">
    <property type="entry name" value="WD40/YVTN_repeat-like_dom_sf"/>
</dbReference>
<dbReference type="GO" id="GO:0030335">
    <property type="term" value="P:positive regulation of cell migration"/>
    <property type="evidence" value="ECO:0007669"/>
    <property type="project" value="TreeGrafter"/>
</dbReference>
<reference evidence="14 15" key="1">
    <citation type="submission" date="2023-11" db="EMBL/GenBank/DDBJ databases">
        <title>Halocaridina rubra genome assembly.</title>
        <authorList>
            <person name="Smith C."/>
        </authorList>
    </citation>
    <scope>NUCLEOTIDE SEQUENCE [LARGE SCALE GENOMIC DNA]</scope>
    <source>
        <strain evidence="14">EP-1</strain>
        <tissue evidence="14">Whole</tissue>
    </source>
</reference>
<evidence type="ECO:0000313" key="15">
    <source>
        <dbReference type="Proteomes" id="UP001381693"/>
    </source>
</evidence>
<evidence type="ECO:0000256" key="1">
    <source>
        <dbReference type="ARBA" id="ARBA00004167"/>
    </source>
</evidence>
<dbReference type="SMART" id="SM00630">
    <property type="entry name" value="Sema"/>
    <property type="match status" value="1"/>
</dbReference>
<keyword evidence="7 11" id="KW-0472">Membrane</keyword>
<dbReference type="Pfam" id="PF23260">
    <property type="entry name" value="TSP1_2"/>
    <property type="match status" value="1"/>
</dbReference>
<feature type="signal peptide" evidence="12">
    <location>
        <begin position="1"/>
        <end position="26"/>
    </location>
</feature>
<comment type="caution">
    <text evidence="14">The sequence shown here is derived from an EMBL/GenBank/DDBJ whole genome shotgun (WGS) entry which is preliminary data.</text>
</comment>
<dbReference type="FunFam" id="2.20.100.10:FF:000007">
    <property type="entry name" value="Thrombospondin 1"/>
    <property type="match status" value="1"/>
</dbReference>
<keyword evidence="4" id="KW-0221">Differentiation</keyword>
<dbReference type="PRINTS" id="PR01705">
    <property type="entry name" value="TSP1REPEAT"/>
</dbReference>
<dbReference type="GO" id="GO:0005886">
    <property type="term" value="C:plasma membrane"/>
    <property type="evidence" value="ECO:0007669"/>
    <property type="project" value="TreeGrafter"/>
</dbReference>
<dbReference type="GO" id="GO:0045499">
    <property type="term" value="F:chemorepellent activity"/>
    <property type="evidence" value="ECO:0007669"/>
    <property type="project" value="TreeGrafter"/>
</dbReference>
<keyword evidence="15" id="KW-1185">Reference proteome</keyword>
<dbReference type="SMART" id="SM00209">
    <property type="entry name" value="TSP1"/>
    <property type="match status" value="6"/>
</dbReference>
<keyword evidence="12" id="KW-0732">Signal</keyword>
<evidence type="ECO:0000256" key="10">
    <source>
        <dbReference type="PROSITE-ProRule" id="PRU00352"/>
    </source>
</evidence>
<dbReference type="AlphaFoldDB" id="A0AAN8X4Q6"/>
<dbReference type="InterPro" id="IPR000884">
    <property type="entry name" value="TSP1_rpt"/>
</dbReference>
<keyword evidence="6 11" id="KW-1133">Transmembrane helix</keyword>
<dbReference type="FunFam" id="2.20.100.10:FF:000001">
    <property type="entry name" value="semaphorin-5A isoform X1"/>
    <property type="match status" value="2"/>
</dbReference>
<evidence type="ECO:0000256" key="6">
    <source>
        <dbReference type="ARBA" id="ARBA00022989"/>
    </source>
</evidence>
<protein>
    <submittedName>
        <fullName evidence="14">Semaphorin-5A</fullName>
    </submittedName>
</protein>
<dbReference type="Gene3D" id="2.20.100.10">
    <property type="entry name" value="Thrombospondin type-1 (TSP1) repeat"/>
    <property type="match status" value="5"/>
</dbReference>
<evidence type="ECO:0000256" key="7">
    <source>
        <dbReference type="ARBA" id="ARBA00023136"/>
    </source>
</evidence>
<evidence type="ECO:0000256" key="9">
    <source>
        <dbReference type="ARBA" id="ARBA00023180"/>
    </source>
</evidence>
<evidence type="ECO:0000256" key="12">
    <source>
        <dbReference type="SAM" id="SignalP"/>
    </source>
</evidence>
<gene>
    <name evidence="14" type="primary">SEMA5A</name>
    <name evidence="14" type="ORF">SK128_019640</name>
</gene>
<dbReference type="FunFam" id="2.20.100.10:FF:000021">
    <property type="entry name" value="semaphorin-5B isoform X1"/>
    <property type="match status" value="1"/>
</dbReference>
<feature type="domain" description="Sema" evidence="13">
    <location>
        <begin position="45"/>
        <end position="490"/>
    </location>
</feature>
<evidence type="ECO:0000256" key="2">
    <source>
        <dbReference type="ARBA" id="ARBA00022692"/>
    </source>
</evidence>
<proteinExistence type="predicted"/>
<dbReference type="GO" id="GO:0007411">
    <property type="term" value="P:axon guidance"/>
    <property type="evidence" value="ECO:0007669"/>
    <property type="project" value="TreeGrafter"/>
</dbReference>
<name>A0AAN8X4Q6_HALRR</name>
<organism evidence="14 15">
    <name type="scientific">Halocaridina rubra</name>
    <name type="common">Hawaiian red shrimp</name>
    <dbReference type="NCBI Taxonomy" id="373956"/>
    <lineage>
        <taxon>Eukaryota</taxon>
        <taxon>Metazoa</taxon>
        <taxon>Ecdysozoa</taxon>
        <taxon>Arthropoda</taxon>
        <taxon>Crustacea</taxon>
        <taxon>Multicrustacea</taxon>
        <taxon>Malacostraca</taxon>
        <taxon>Eumalacostraca</taxon>
        <taxon>Eucarida</taxon>
        <taxon>Decapoda</taxon>
        <taxon>Pleocyemata</taxon>
        <taxon>Caridea</taxon>
        <taxon>Atyoidea</taxon>
        <taxon>Atyidae</taxon>
        <taxon>Halocaridina</taxon>
    </lineage>
</organism>
<dbReference type="PROSITE" id="PS51004">
    <property type="entry name" value="SEMA"/>
    <property type="match status" value="1"/>
</dbReference>
<dbReference type="SUPFAM" id="SSF82895">
    <property type="entry name" value="TSP-1 type 1 repeat"/>
    <property type="match status" value="5"/>
</dbReference>
<dbReference type="InterPro" id="IPR027231">
    <property type="entry name" value="Semaphorin"/>
</dbReference>
<evidence type="ECO:0000256" key="4">
    <source>
        <dbReference type="ARBA" id="ARBA00022782"/>
    </source>
</evidence>
<dbReference type="PANTHER" id="PTHR11036:SF79">
    <property type="entry name" value="SEMAPHORIN 5C, ISOFORM A"/>
    <property type="match status" value="1"/>
</dbReference>
<evidence type="ECO:0000259" key="13">
    <source>
        <dbReference type="PROSITE" id="PS51004"/>
    </source>
</evidence>
<dbReference type="InterPro" id="IPR057563">
    <property type="entry name" value="Sema5A/B-like_TSP-1"/>
</dbReference>
<dbReference type="PROSITE" id="PS50092">
    <property type="entry name" value="TSP1"/>
    <property type="match status" value="6"/>
</dbReference>
<dbReference type="Gene3D" id="3.30.1680.10">
    <property type="entry name" value="ligand-binding face of the semaphorins, domain 2"/>
    <property type="match status" value="1"/>
</dbReference>
<keyword evidence="3" id="KW-0677">Repeat</keyword>
<dbReference type="GO" id="GO:0030215">
    <property type="term" value="F:semaphorin receptor binding"/>
    <property type="evidence" value="ECO:0007669"/>
    <property type="project" value="InterPro"/>
</dbReference>
<keyword evidence="2 11" id="KW-0812">Transmembrane</keyword>
<evidence type="ECO:0000256" key="3">
    <source>
        <dbReference type="ARBA" id="ARBA00022737"/>
    </source>
</evidence>
<dbReference type="PANTHER" id="PTHR11036">
    <property type="entry name" value="SEMAPHORIN"/>
    <property type="match status" value="1"/>
</dbReference>
<dbReference type="InterPro" id="IPR036383">
    <property type="entry name" value="TSP1_rpt_sf"/>
</dbReference>
<dbReference type="Proteomes" id="UP001381693">
    <property type="component" value="Unassembled WGS sequence"/>
</dbReference>